<reference evidence="3" key="1">
    <citation type="submission" date="2025-08" db="UniProtKB">
        <authorList>
            <consortium name="RefSeq"/>
        </authorList>
    </citation>
    <scope>IDENTIFICATION</scope>
    <source>
        <tissue evidence="3">Gonads</tissue>
    </source>
</reference>
<dbReference type="PANTHER" id="PTHR15682">
    <property type="entry name" value="UNHEALTHY RIBOSOME BIOGENESIS PROTEIN 2 HOMOLOG"/>
    <property type="match status" value="1"/>
</dbReference>
<evidence type="ECO:0000313" key="2">
    <source>
        <dbReference type="Proteomes" id="UP000504635"/>
    </source>
</evidence>
<dbReference type="InterPro" id="IPR052609">
    <property type="entry name" value="Ribosome_Biogenesis_Reg"/>
</dbReference>
<dbReference type="KEGG" id="soy:115881831"/>
<keyword evidence="2" id="KW-1185">Reference proteome</keyword>
<dbReference type="PANTHER" id="PTHR15682:SF2">
    <property type="entry name" value="UNHEALTHY RIBOSOME BIOGENESIS PROTEIN 2 HOMOLOG"/>
    <property type="match status" value="1"/>
</dbReference>
<dbReference type="GeneID" id="115881831"/>
<dbReference type="InterPro" id="IPR018849">
    <property type="entry name" value="Urb2/Npa2_C"/>
</dbReference>
<dbReference type="Pfam" id="PF10441">
    <property type="entry name" value="Urb2"/>
    <property type="match status" value="1"/>
</dbReference>
<dbReference type="RefSeq" id="XP_030755377.1">
    <property type="nucleotide sequence ID" value="XM_030899517.1"/>
</dbReference>
<accession>A0A6J2XV08</accession>
<gene>
    <name evidence="3" type="primary">LOC115881831</name>
</gene>
<protein>
    <submittedName>
        <fullName evidence="3">Uncharacterized protein LOC115881831</fullName>
    </submittedName>
</protein>
<feature type="domain" description="Nucleolar 27S pre-rRNA processing Urb2/Npa2 C-terminal" evidence="1">
    <location>
        <begin position="1152"/>
        <end position="1338"/>
    </location>
</feature>
<dbReference type="Proteomes" id="UP000504635">
    <property type="component" value="Unplaced"/>
</dbReference>
<sequence length="1340" mass="155748">MVLSEDLLNTLSDSSEPIAKRMRIADKAFKSYQVPILHKETKLIKWAFNNISTSDTDIWILLQTWLSSDQFRDLVQNDIYYDDIVEISDVFLHKLELSESKDPLLRKLIKDAALSLINHRIFKQFFKYNLKTYFKFLSKVAGNINCPLQFIEFIRSPTLFPKNFISEEKFGKYFLEYFLPACASYAVQFKEHIVLFEEISKVVQKCIFNENVKKVDSLFSQYIEGQDIEKGSLLHNILKHLMSVYSQNKSLLNVHFNLIIYSFCESYSDFNLIYKFALFLFNFLNFNLSSDFNINSTKFVALVSLSQSLELLLILLDVISKKSFTDIAICKISFTSFLRKVFKSLIVLKIPTLTVYEIFLRIITINPLVIEPLINEIVIFFMLANNEQNVEIYEKAVSSVFEIFSKLHRIENFIAKVIQAFKGSLINKHKYLDNIENVYLFNGKHDILVPKNTNVTVSSIFSKNILQSFTNCISGLASWQIINLVKTFIFHLNSSVTEYLNESYETDSLKLIFIEILGILICQLLQSVKMADHTIPQNVVIKFVNGLEELKNILKIFGNSLIKQEHNHITMRTFLNIAYVWAEIYMTLTYYSINNEVKMVTLMDNTYTACNLLYLHSYLDVLQWQLISQRISNFGEYPCKRLLQKLFIQKYRAMLLFEKDINEDIVLNIVKRIQNNLEDTWKDLLLDKFAVNVILPKMDVNALVFVAEHLIEDKALLELHHIQESITIANSVAYVIMTKISKLTKTKRKHDQESNKSLSAKLFSAISKDIFLKNNTESKLEVIQEIKEVLENGNTIEFDIAKKETKILSYLKILQLIPIIYSNVNNQKLVFLYLYALHNDLLSGTEELNTLCENIMIGMLQAYRFQITDLLDSNTLCINILEHFKRHNNIFSLVIDNLFKSAESIKSFEPTVLCLIKKLESQKYLSASFTVIQAANRIKKSRMDLATKEVVNDYKDKIFSKMVKLACKSDNLIEAYSACLKHYLSTEKDAKILEKLTEKLPTYINYSLENISNENKRGCVILFTAILHNKQKLNSVDDDIVLKVWNACKTVDVGDEYSHLINLIVTLIPNESFEIILKDLLELTEHNINDKNYKLLSRQLRIWESILTCNINPVKMKIWQEILEKLIQKLLNLLRSNKVDTECVKDIIHLEENIIYTQHCMLSPTLVDLFLINATILNTSENYNFEIIFTSSISLLEKLLKHRNAMIMDRLPPFLQQYRIILKVLCDKSNSDQSETSLDIKKASDCAHKLEKLTKNLVACKKDMSRIAVFLIADILERYEQINLYPNVKLHLNNCVYSLVSLTDHHAVSYLMRTLSNASTEMFKILYEHYKKYYMFTGKV</sequence>
<proteinExistence type="predicted"/>
<dbReference type="GO" id="GO:0042254">
    <property type="term" value="P:ribosome biogenesis"/>
    <property type="evidence" value="ECO:0007669"/>
    <property type="project" value="TreeGrafter"/>
</dbReference>
<evidence type="ECO:0000313" key="3">
    <source>
        <dbReference type="RefSeq" id="XP_030755377.1"/>
    </source>
</evidence>
<name>A0A6J2XV08_SITOR</name>
<organism evidence="2 3">
    <name type="scientific">Sitophilus oryzae</name>
    <name type="common">Rice weevil</name>
    <name type="synonym">Curculio oryzae</name>
    <dbReference type="NCBI Taxonomy" id="7048"/>
    <lineage>
        <taxon>Eukaryota</taxon>
        <taxon>Metazoa</taxon>
        <taxon>Ecdysozoa</taxon>
        <taxon>Arthropoda</taxon>
        <taxon>Hexapoda</taxon>
        <taxon>Insecta</taxon>
        <taxon>Pterygota</taxon>
        <taxon>Neoptera</taxon>
        <taxon>Endopterygota</taxon>
        <taxon>Coleoptera</taxon>
        <taxon>Polyphaga</taxon>
        <taxon>Cucujiformia</taxon>
        <taxon>Curculionidae</taxon>
        <taxon>Dryophthorinae</taxon>
        <taxon>Sitophilus</taxon>
    </lineage>
</organism>
<dbReference type="FunCoup" id="A0A6J2XV08">
    <property type="interactions" value="40"/>
</dbReference>
<dbReference type="GO" id="GO:0005730">
    <property type="term" value="C:nucleolus"/>
    <property type="evidence" value="ECO:0007669"/>
    <property type="project" value="TreeGrafter"/>
</dbReference>
<dbReference type="OrthoDB" id="160374at2759"/>
<dbReference type="InParanoid" id="A0A6J2XV08"/>
<evidence type="ECO:0000259" key="1">
    <source>
        <dbReference type="Pfam" id="PF10441"/>
    </source>
</evidence>